<evidence type="ECO:0000256" key="8">
    <source>
        <dbReference type="NCBIfam" id="TIGR00445"/>
    </source>
</evidence>
<protein>
    <recommendedName>
        <fullName evidence="7 8">Phospho-N-acetylmuramoyl-pentapeptide-transferase</fullName>
        <ecNumber evidence="7 8">2.7.8.13</ecNumber>
    </recommendedName>
    <alternativeName>
        <fullName evidence="7">UDP-MurNAc-pentapeptide phosphotransferase</fullName>
    </alternativeName>
</protein>
<evidence type="ECO:0000256" key="1">
    <source>
        <dbReference type="ARBA" id="ARBA00004141"/>
    </source>
</evidence>
<dbReference type="HAMAP" id="MF_00038">
    <property type="entry name" value="MraY"/>
    <property type="match status" value="1"/>
</dbReference>
<keyword evidence="4 7" id="KW-0812">Transmembrane</keyword>
<comment type="function">
    <text evidence="7">Catalyzes the initial step of the lipid cycle reactions in the biosynthesis of the cell wall peptidoglycan: transfers peptidoglycan precursor phospho-MurNAc-pentapeptide from UDP-MurNAc-pentapeptide onto the lipid carrier undecaprenyl phosphate, yielding undecaprenyl-pyrophosphoryl-MurNAc-pentapeptide, known as lipid I.</text>
</comment>
<dbReference type="GO" id="GO:0046872">
    <property type="term" value="F:metal ion binding"/>
    <property type="evidence" value="ECO:0007669"/>
    <property type="project" value="UniProtKB-KW"/>
</dbReference>
<comment type="caution">
    <text evidence="10">The sequence shown here is derived from an EMBL/GenBank/DDBJ whole genome shotgun (WGS) entry which is preliminary data.</text>
</comment>
<organism evidence="10 11">
    <name type="scientific">Tissierella pigra</name>
    <dbReference type="NCBI Taxonomy" id="2607614"/>
    <lineage>
        <taxon>Bacteria</taxon>
        <taxon>Bacillati</taxon>
        <taxon>Bacillota</taxon>
        <taxon>Tissierellia</taxon>
        <taxon>Tissierellales</taxon>
        <taxon>Tissierellaceae</taxon>
        <taxon>Tissierella</taxon>
    </lineage>
</organism>
<dbReference type="InterPro" id="IPR018480">
    <property type="entry name" value="PNAcMuramoyl-5peptid_Trfase_CS"/>
</dbReference>
<dbReference type="GO" id="GO:0009252">
    <property type="term" value="P:peptidoglycan biosynthetic process"/>
    <property type="evidence" value="ECO:0007669"/>
    <property type="project" value="UniProtKB-UniRule"/>
</dbReference>
<sequence length="321" mass="34863">MIEYIDIFRTISISFLITLILGPIIIPMLRKLKIGQSVRDDGPQTHLKKSGTPTMGGIIIFMALILTVLTSGMLNKDTYVLLIATFGFGLIGFIDDYIKVVKRRSLGLRAYQKLIGQIILATMLAVYQSSTSVLGTKLIVPFLKNQYLDLGIFYIPFIAFVVVSTVNAVNLTDGLDGLASGVTLIVLSFFGLIALNWGMNSISIFSTALAGACLGFLIHNAHPAKVFMGDTGSLALGGAVAAIAILLNIPLIIPIVGGIYFIETLSVIIQVLSYKLTGKRVFLMAPLHHHFEQKGWKETKVVAVFWSVTVILCLIGIFSLI</sequence>
<keyword evidence="5 7" id="KW-1133">Transmembrane helix</keyword>
<evidence type="ECO:0000256" key="9">
    <source>
        <dbReference type="PIRSR" id="PIRSR600715-1"/>
    </source>
</evidence>
<feature type="binding site" evidence="9">
    <location>
        <position position="230"/>
    </location>
    <ligand>
        <name>Mg(2+)</name>
        <dbReference type="ChEBI" id="CHEBI:18420"/>
    </ligand>
</feature>
<dbReference type="Proteomes" id="UP000469523">
    <property type="component" value="Unassembled WGS sequence"/>
</dbReference>
<dbReference type="CDD" id="cd06852">
    <property type="entry name" value="GT_MraY"/>
    <property type="match status" value="1"/>
</dbReference>
<evidence type="ECO:0000256" key="6">
    <source>
        <dbReference type="ARBA" id="ARBA00023136"/>
    </source>
</evidence>
<dbReference type="InterPro" id="IPR003524">
    <property type="entry name" value="PNAcMuramoyl-5peptid_Trfase"/>
</dbReference>
<evidence type="ECO:0000256" key="3">
    <source>
        <dbReference type="ARBA" id="ARBA00022679"/>
    </source>
</evidence>
<dbReference type="GO" id="GO:0008963">
    <property type="term" value="F:phospho-N-acetylmuramoyl-pentapeptide-transferase activity"/>
    <property type="evidence" value="ECO:0007669"/>
    <property type="project" value="UniProtKB-UniRule"/>
</dbReference>
<keyword evidence="3 7" id="KW-0808">Transferase</keyword>
<dbReference type="Pfam" id="PF10555">
    <property type="entry name" value="MraY_sig1"/>
    <property type="match status" value="1"/>
</dbReference>
<keyword evidence="11" id="KW-1185">Reference proteome</keyword>
<keyword evidence="7 9" id="KW-0460">Magnesium</keyword>
<keyword evidence="7" id="KW-0133">Cell shape</keyword>
<feature type="binding site" evidence="9">
    <location>
        <position position="170"/>
    </location>
    <ligand>
        <name>Mg(2+)</name>
        <dbReference type="ChEBI" id="CHEBI:18420"/>
    </ligand>
</feature>
<evidence type="ECO:0000313" key="11">
    <source>
        <dbReference type="Proteomes" id="UP000469523"/>
    </source>
</evidence>
<evidence type="ECO:0000256" key="5">
    <source>
        <dbReference type="ARBA" id="ARBA00022989"/>
    </source>
</evidence>
<dbReference type="GO" id="GO:0008360">
    <property type="term" value="P:regulation of cell shape"/>
    <property type="evidence" value="ECO:0007669"/>
    <property type="project" value="UniProtKB-KW"/>
</dbReference>
<feature type="transmembrane region" description="Helical" evidence="7">
    <location>
        <begin position="299"/>
        <end position="320"/>
    </location>
</feature>
<dbReference type="AlphaFoldDB" id="A0A6N7XH20"/>
<feature type="transmembrane region" description="Helical" evidence="7">
    <location>
        <begin position="233"/>
        <end position="253"/>
    </location>
</feature>
<feature type="transmembrane region" description="Helical" evidence="7">
    <location>
        <begin position="6"/>
        <end position="29"/>
    </location>
</feature>
<dbReference type="UniPathway" id="UPA00219"/>
<feature type="transmembrane region" description="Helical" evidence="7">
    <location>
        <begin position="150"/>
        <end position="171"/>
    </location>
</feature>
<proteinExistence type="inferred from homology"/>
<dbReference type="PROSITE" id="PS01348">
    <property type="entry name" value="MRAY_2"/>
    <property type="match status" value="1"/>
</dbReference>
<comment type="catalytic activity">
    <reaction evidence="7">
        <text>UDP-N-acetyl-alpha-D-muramoyl-L-alanyl-gamma-D-glutamyl-meso-2,6-diaminopimeloyl-D-alanyl-D-alanine + di-trans,octa-cis-undecaprenyl phosphate = di-trans,octa-cis-undecaprenyl diphospho-N-acetyl-alpha-D-muramoyl-L-alanyl-D-glutamyl-meso-2,6-diaminopimeloyl-D-alanyl-D-alanine + UMP</text>
        <dbReference type="Rhea" id="RHEA:28386"/>
        <dbReference type="ChEBI" id="CHEBI:57865"/>
        <dbReference type="ChEBI" id="CHEBI:60392"/>
        <dbReference type="ChEBI" id="CHEBI:61386"/>
        <dbReference type="ChEBI" id="CHEBI:61387"/>
        <dbReference type="EC" id="2.7.8.13"/>
    </reaction>
</comment>
<evidence type="ECO:0000256" key="4">
    <source>
        <dbReference type="ARBA" id="ARBA00022692"/>
    </source>
</evidence>
<dbReference type="EC" id="2.7.8.13" evidence="7 8"/>
<dbReference type="InterPro" id="IPR000715">
    <property type="entry name" value="Glycosyl_transferase_4"/>
</dbReference>
<evidence type="ECO:0000256" key="2">
    <source>
        <dbReference type="ARBA" id="ARBA00005583"/>
    </source>
</evidence>
<evidence type="ECO:0000256" key="7">
    <source>
        <dbReference type="HAMAP-Rule" id="MF_00038"/>
    </source>
</evidence>
<comment type="similarity">
    <text evidence="2 7">Belongs to the glycosyltransferase 4 family. MraY subfamily.</text>
</comment>
<dbReference type="GO" id="GO:0005886">
    <property type="term" value="C:plasma membrane"/>
    <property type="evidence" value="ECO:0007669"/>
    <property type="project" value="UniProtKB-SubCell"/>
</dbReference>
<dbReference type="GO" id="GO:0071555">
    <property type="term" value="P:cell wall organization"/>
    <property type="evidence" value="ECO:0007669"/>
    <property type="project" value="UniProtKB-KW"/>
</dbReference>
<gene>
    <name evidence="7" type="primary">mraY</name>
    <name evidence="10" type="ORF">FYJ83_07605</name>
</gene>
<keyword evidence="7" id="KW-0131">Cell cycle</keyword>
<comment type="pathway">
    <text evidence="7">Cell wall biogenesis; peptidoglycan biosynthesis.</text>
</comment>
<feature type="transmembrane region" description="Helical" evidence="7">
    <location>
        <begin position="178"/>
        <end position="197"/>
    </location>
</feature>
<feature type="transmembrane region" description="Helical" evidence="7">
    <location>
        <begin position="50"/>
        <end position="73"/>
    </location>
</feature>
<dbReference type="EMBL" id="VUNQ01000013">
    <property type="protein sequence ID" value="MSU01329.1"/>
    <property type="molecule type" value="Genomic_DNA"/>
</dbReference>
<keyword evidence="7" id="KW-0132">Cell division</keyword>
<dbReference type="GO" id="GO:0051301">
    <property type="term" value="P:cell division"/>
    <property type="evidence" value="ECO:0007669"/>
    <property type="project" value="UniProtKB-KW"/>
</dbReference>
<keyword evidence="7" id="KW-0573">Peptidoglycan synthesis</keyword>
<keyword evidence="7" id="KW-1003">Cell membrane</keyword>
<dbReference type="Pfam" id="PF00953">
    <property type="entry name" value="Glycos_transf_4"/>
    <property type="match status" value="1"/>
</dbReference>
<keyword evidence="6 7" id="KW-0472">Membrane</keyword>
<accession>A0A6N7XH20</accession>
<comment type="cofactor">
    <cofactor evidence="7 9">
        <name>Mg(2+)</name>
        <dbReference type="ChEBI" id="CHEBI:18420"/>
    </cofactor>
</comment>
<keyword evidence="7 9" id="KW-0479">Metal-binding</keyword>
<comment type="subcellular location">
    <subcellularLocation>
        <location evidence="7">Cell membrane</location>
        <topology evidence="7">Multi-pass membrane protein</topology>
    </subcellularLocation>
    <subcellularLocation>
        <location evidence="1">Membrane</location>
        <topology evidence="1">Multi-pass membrane protein</topology>
    </subcellularLocation>
</comment>
<dbReference type="PANTHER" id="PTHR22926">
    <property type="entry name" value="PHOSPHO-N-ACETYLMURAMOYL-PENTAPEPTIDE-TRANSFERASE"/>
    <property type="match status" value="1"/>
</dbReference>
<evidence type="ECO:0000313" key="10">
    <source>
        <dbReference type="EMBL" id="MSU01329.1"/>
    </source>
</evidence>
<feature type="transmembrane region" description="Helical" evidence="7">
    <location>
        <begin position="203"/>
        <end position="221"/>
    </location>
</feature>
<dbReference type="NCBIfam" id="TIGR00445">
    <property type="entry name" value="mraY"/>
    <property type="match status" value="1"/>
</dbReference>
<name>A0A6N7XH20_9FIRM</name>
<reference evidence="10 11" key="1">
    <citation type="submission" date="2019-09" db="EMBL/GenBank/DDBJ databases">
        <title>In-depth cultivation of the pig gut microbiome towards novel bacterial diversity and tailored functional studies.</title>
        <authorList>
            <person name="Wylensek D."/>
            <person name="Hitch T.C.A."/>
            <person name="Clavel T."/>
        </authorList>
    </citation>
    <scope>NUCLEOTIDE SEQUENCE [LARGE SCALE GENOMIC DNA]</scope>
    <source>
        <strain evidence="10 11">WCA3-693-APC-4?</strain>
    </source>
</reference>
<feature type="transmembrane region" description="Helical" evidence="7">
    <location>
        <begin position="110"/>
        <end position="130"/>
    </location>
</feature>
<feature type="transmembrane region" description="Helical" evidence="7">
    <location>
        <begin position="79"/>
        <end position="98"/>
    </location>
</feature>
<dbReference type="RefSeq" id="WP_154439742.1">
    <property type="nucleotide sequence ID" value="NZ_JAHLPJ010000001.1"/>
</dbReference>
<dbReference type="PANTHER" id="PTHR22926:SF5">
    <property type="entry name" value="PHOSPHO-N-ACETYLMURAMOYL-PENTAPEPTIDE-TRANSFERASE HOMOLOG"/>
    <property type="match status" value="1"/>
</dbReference>
<dbReference type="PROSITE" id="PS01347">
    <property type="entry name" value="MRAY_1"/>
    <property type="match status" value="1"/>
</dbReference>
<keyword evidence="7" id="KW-0961">Cell wall biogenesis/degradation</keyword>